<dbReference type="EMBL" id="QWET01000004">
    <property type="protein sequence ID" value="RIH66058.1"/>
    <property type="molecule type" value="Genomic_DNA"/>
</dbReference>
<gene>
    <name evidence="2" type="ORF">D1164_07290</name>
</gene>
<keyword evidence="1" id="KW-0732">Signal</keyword>
<feature type="signal peptide" evidence="1">
    <location>
        <begin position="1"/>
        <end position="20"/>
    </location>
</feature>
<dbReference type="AlphaFoldDB" id="A0A399D4E6"/>
<organism evidence="2 3">
    <name type="scientific">Mariniphaga sediminis</name>
    <dbReference type="NCBI Taxonomy" id="1628158"/>
    <lineage>
        <taxon>Bacteria</taxon>
        <taxon>Pseudomonadati</taxon>
        <taxon>Bacteroidota</taxon>
        <taxon>Bacteroidia</taxon>
        <taxon>Marinilabiliales</taxon>
        <taxon>Prolixibacteraceae</taxon>
        <taxon>Mariniphaga</taxon>
    </lineage>
</organism>
<proteinExistence type="predicted"/>
<keyword evidence="3" id="KW-1185">Reference proteome</keyword>
<name>A0A399D4E6_9BACT</name>
<evidence type="ECO:0000313" key="3">
    <source>
        <dbReference type="Proteomes" id="UP000266441"/>
    </source>
</evidence>
<protein>
    <recommendedName>
        <fullName evidence="4">DUF560 domain-containing protein</fullName>
    </recommendedName>
</protein>
<sequence length="535" mass="61727">MIRKKTYRIPALFFTSILSAALQISAQNLPGTSQGNISYITSQNIYVKFESTEAIENGDTLFILQNEVLVPALVVQHHSSISCLCMPLENHTFQIADIIFVKKKRTKKNSLQETPPESVPEKDISEHVLTSQEKEREENFSGRLSFSSYSNFANTSSADAHRFRYTFSSKADNISNSNLSAETYISFTHKQGQWNLVRENLNNALKIYNLALKYEWNKSATLWAGRKINPVIANVGAIDGLQFEYNFGKIFTGIVAGSRPDFEDYGYNFNLFEYGGYFGQKLKVKNGFVQTSLAVFEQRNNAQVDRRFAYFQHTNSAVKNLHLFSSIELDLYKLENNQPKNTLNLISLYFSVSYRISRRISLSGLYDNRKNVIYYETFRNYADEVLQQASRQGIRFRVNYRPVNYLTFGINAGTRFKKEDPRPTKTLNGYGSCTRIPGINTSVSISGSLMQTGYLDGHIYGVRFTKDIIPGKIFSMLHYRHAEFKYSKSSLKQNIAEIDFSYRLNKKWYWSVNFEITESKNDFYNRLYFSTKYNF</sequence>
<dbReference type="OrthoDB" id="1112098at2"/>
<dbReference type="RefSeq" id="WP_119349292.1">
    <property type="nucleotide sequence ID" value="NZ_QWET01000004.1"/>
</dbReference>
<feature type="chain" id="PRO_5017320786" description="DUF560 domain-containing protein" evidence="1">
    <location>
        <begin position="21"/>
        <end position="535"/>
    </location>
</feature>
<evidence type="ECO:0000256" key="1">
    <source>
        <dbReference type="SAM" id="SignalP"/>
    </source>
</evidence>
<accession>A0A399D4E6</accession>
<dbReference type="Proteomes" id="UP000266441">
    <property type="component" value="Unassembled WGS sequence"/>
</dbReference>
<reference evidence="2 3" key="1">
    <citation type="journal article" date="2015" name="Int. J. Syst. Evol. Microbiol.">
        <title>Mariniphaga sediminis sp. nov., isolated from coastal sediment.</title>
        <authorList>
            <person name="Wang F.Q."/>
            <person name="Shen Q.Y."/>
            <person name="Chen G.J."/>
            <person name="Du Z.J."/>
        </authorList>
    </citation>
    <scope>NUCLEOTIDE SEQUENCE [LARGE SCALE GENOMIC DNA]</scope>
    <source>
        <strain evidence="2 3">SY21</strain>
    </source>
</reference>
<evidence type="ECO:0008006" key="4">
    <source>
        <dbReference type="Google" id="ProtNLM"/>
    </source>
</evidence>
<evidence type="ECO:0000313" key="2">
    <source>
        <dbReference type="EMBL" id="RIH66058.1"/>
    </source>
</evidence>
<comment type="caution">
    <text evidence="2">The sequence shown here is derived from an EMBL/GenBank/DDBJ whole genome shotgun (WGS) entry which is preliminary data.</text>
</comment>